<protein>
    <submittedName>
        <fullName evidence="2">Uncharacterized protein</fullName>
    </submittedName>
</protein>
<reference evidence="2" key="1">
    <citation type="submission" date="2018-04" db="EMBL/GenBank/DDBJ databases">
        <title>Whole genome sequencing of Hypsizygus marmoreus.</title>
        <authorList>
            <person name="Choi I.-G."/>
            <person name="Min B."/>
            <person name="Kim J.-G."/>
            <person name="Kim S."/>
            <person name="Oh Y.-L."/>
            <person name="Kong W.-S."/>
            <person name="Park H."/>
            <person name="Jeong J."/>
            <person name="Song E.-S."/>
        </authorList>
    </citation>
    <scope>NUCLEOTIDE SEQUENCE [LARGE SCALE GENOMIC DNA]</scope>
    <source>
        <strain evidence="2">51987-8</strain>
    </source>
</reference>
<evidence type="ECO:0000256" key="1">
    <source>
        <dbReference type="SAM" id="MobiDB-lite"/>
    </source>
</evidence>
<feature type="compositionally biased region" description="Basic and acidic residues" evidence="1">
    <location>
        <begin position="33"/>
        <end position="42"/>
    </location>
</feature>
<keyword evidence="3" id="KW-1185">Reference proteome</keyword>
<evidence type="ECO:0000313" key="2">
    <source>
        <dbReference type="EMBL" id="RDB25399.1"/>
    </source>
</evidence>
<feature type="compositionally biased region" description="Basic and acidic residues" evidence="1">
    <location>
        <begin position="232"/>
        <end position="246"/>
    </location>
</feature>
<feature type="region of interest" description="Disordered" evidence="1">
    <location>
        <begin position="232"/>
        <end position="256"/>
    </location>
</feature>
<feature type="region of interest" description="Disordered" evidence="1">
    <location>
        <begin position="146"/>
        <end position="181"/>
    </location>
</feature>
<dbReference type="InParanoid" id="A0A369JSX9"/>
<gene>
    <name evidence="2" type="ORF">Hypma_008130</name>
</gene>
<name>A0A369JSX9_HYPMA</name>
<accession>A0A369JSX9</accession>
<dbReference type="EMBL" id="LUEZ02000041">
    <property type="protein sequence ID" value="RDB25399.1"/>
    <property type="molecule type" value="Genomic_DNA"/>
</dbReference>
<dbReference type="AlphaFoldDB" id="A0A369JSX9"/>
<sequence>MEKLAPPQPGRKGTPWRALAPQRSRVGTSRSKVNAENEKSKNELVPPPRLLYEDLLKHTPPARHGRDNDLRRKGAFQITPKGLNTGPEDVLDQVFRVHGPQICKHRRDPRTSRPEVNVADDPGQAPSQTGPQRALTARLSEVGSFAPRQPGREFTPWRTSTPQRSRVHTSRSKVNARSEEENDDYLLAHTPPANHGPVTCGCSGFTGKSPKTLNLDVDNVFVVHREQYFTRTSDHPVPMPEEHLADDPASAPSQSLPGKTLAAELSEAVHIEDEKWRRYRRIYRYQELTAKLERLVYLKFQNEDSNLRNILALSSDWWVKVDQHWALSYKQNPS</sequence>
<feature type="region of interest" description="Disordered" evidence="1">
    <location>
        <begin position="1"/>
        <end position="49"/>
    </location>
</feature>
<evidence type="ECO:0000313" key="3">
    <source>
        <dbReference type="Proteomes" id="UP000076154"/>
    </source>
</evidence>
<comment type="caution">
    <text evidence="2">The sequence shown here is derived from an EMBL/GenBank/DDBJ whole genome shotgun (WGS) entry which is preliminary data.</text>
</comment>
<proteinExistence type="predicted"/>
<organism evidence="2 3">
    <name type="scientific">Hypsizygus marmoreus</name>
    <name type="common">White beech mushroom</name>
    <name type="synonym">Agaricus marmoreus</name>
    <dbReference type="NCBI Taxonomy" id="39966"/>
    <lineage>
        <taxon>Eukaryota</taxon>
        <taxon>Fungi</taxon>
        <taxon>Dikarya</taxon>
        <taxon>Basidiomycota</taxon>
        <taxon>Agaricomycotina</taxon>
        <taxon>Agaricomycetes</taxon>
        <taxon>Agaricomycetidae</taxon>
        <taxon>Agaricales</taxon>
        <taxon>Tricholomatineae</taxon>
        <taxon>Lyophyllaceae</taxon>
        <taxon>Hypsizygus</taxon>
    </lineage>
</organism>
<dbReference type="Proteomes" id="UP000076154">
    <property type="component" value="Unassembled WGS sequence"/>
</dbReference>
<feature type="region of interest" description="Disordered" evidence="1">
    <location>
        <begin position="104"/>
        <end position="132"/>
    </location>
</feature>
<feature type="non-terminal residue" evidence="2">
    <location>
        <position position="334"/>
    </location>
</feature>